<gene>
    <name evidence="7" type="ORF">Daesc_010394</name>
</gene>
<organism evidence="7 8">
    <name type="scientific">Daldinia eschscholtzii</name>
    <dbReference type="NCBI Taxonomy" id="292717"/>
    <lineage>
        <taxon>Eukaryota</taxon>
        <taxon>Fungi</taxon>
        <taxon>Dikarya</taxon>
        <taxon>Ascomycota</taxon>
        <taxon>Pezizomycotina</taxon>
        <taxon>Sordariomycetes</taxon>
        <taxon>Xylariomycetidae</taxon>
        <taxon>Xylariales</taxon>
        <taxon>Hypoxylaceae</taxon>
        <taxon>Daldinia</taxon>
    </lineage>
</organism>
<evidence type="ECO:0000256" key="2">
    <source>
        <dbReference type="ARBA" id="ARBA00022692"/>
    </source>
</evidence>
<dbReference type="Proteomes" id="UP001369815">
    <property type="component" value="Unassembled WGS sequence"/>
</dbReference>
<feature type="compositionally biased region" description="Low complexity" evidence="5">
    <location>
        <begin position="217"/>
        <end position="256"/>
    </location>
</feature>
<dbReference type="GO" id="GO:0071944">
    <property type="term" value="C:cell periphery"/>
    <property type="evidence" value="ECO:0007669"/>
    <property type="project" value="UniProtKB-ARBA"/>
</dbReference>
<comment type="subcellular location">
    <subcellularLocation>
        <location evidence="1">Membrane</location>
        <topology evidence="1">Single-pass membrane protein</topology>
    </subcellularLocation>
</comment>
<evidence type="ECO:0000313" key="8">
    <source>
        <dbReference type="Proteomes" id="UP001369815"/>
    </source>
</evidence>
<evidence type="ECO:0000256" key="1">
    <source>
        <dbReference type="ARBA" id="ARBA00004167"/>
    </source>
</evidence>
<proteinExistence type="predicted"/>
<feature type="compositionally biased region" description="Pro residues" evidence="5">
    <location>
        <begin position="346"/>
        <end position="356"/>
    </location>
</feature>
<feature type="region of interest" description="Disordered" evidence="5">
    <location>
        <begin position="195"/>
        <end position="256"/>
    </location>
</feature>
<evidence type="ECO:0000256" key="6">
    <source>
        <dbReference type="SAM" id="Phobius"/>
    </source>
</evidence>
<keyword evidence="4 6" id="KW-0472">Membrane</keyword>
<evidence type="ECO:0000256" key="4">
    <source>
        <dbReference type="ARBA" id="ARBA00023136"/>
    </source>
</evidence>
<dbReference type="InterPro" id="IPR051694">
    <property type="entry name" value="Immunoregulatory_rcpt-like"/>
</dbReference>
<feature type="compositionally biased region" description="Low complexity" evidence="5">
    <location>
        <begin position="357"/>
        <end position="382"/>
    </location>
</feature>
<feature type="compositionally biased region" description="Polar residues" evidence="5">
    <location>
        <begin position="491"/>
        <end position="505"/>
    </location>
</feature>
<keyword evidence="2 6" id="KW-0812">Transmembrane</keyword>
<accession>A0AAX6M851</accession>
<keyword evidence="8" id="KW-1185">Reference proteome</keyword>
<comment type="caution">
    <text evidence="7">The sequence shown here is derived from an EMBL/GenBank/DDBJ whole genome shotgun (WGS) entry which is preliminary data.</text>
</comment>
<evidence type="ECO:0000256" key="3">
    <source>
        <dbReference type="ARBA" id="ARBA00022989"/>
    </source>
</evidence>
<sequence length="505" mass="53160">MARSVSSAGILRLPPAAAALLFSAVFGLTSGHVLPRQTKTVELHELNVVPFPRPTEAPVLLSDLLLRRQGQNTVCGFIGGDPNLPATCSAGSHCVLEQDHGVVGCCPDGGSCSTGIFTGCVDRNSDLQTEINPYVYTCQGSDVCYRNRFAGGYFQFGCGTASSLGTTVETSVDGMTSLVFEETAVSLTALPSVLTEPTSIGSQPSSATDGADPDPAPSGSDTTSPDSPEPSAIVDPTPTSDSSQSSPQSSPTAAAEASGTNRGAIIGGSISGAAVLVAIIVALALYFLRKRRGNNRQGPGPLPTDAPPRTDYISPMTNHGAVFPPLPPWQDEEEDRRPLTQYTSPPYRPLPEPPRPQAQQVQQMQQAQTGMAPARTAPTPRAYSQPLRYHPPTIRLVPPTGPVGTGLTPVAEEETPQDQDSSSGSDREYESSISRGPTPSEIDDFSRAYMSAGIGTQDLEEDRLPLREGAESPGGSQSPPRGGGAGGNRPLWQQNRQQTRNLMWL</sequence>
<dbReference type="AlphaFoldDB" id="A0AAX6M851"/>
<protein>
    <submittedName>
        <fullName evidence="7">Uncharacterized protein</fullName>
    </submittedName>
</protein>
<reference evidence="7 8" key="1">
    <citation type="journal article" date="2024" name="Front Chem Biol">
        <title>Unveiling the potential of Daldinia eschscholtzii MFLUCC 19-0629 through bioactivity and bioinformatics studies for enhanced sustainable agriculture production.</title>
        <authorList>
            <person name="Brooks S."/>
            <person name="Weaver J.A."/>
            <person name="Klomchit A."/>
            <person name="Alharthi S.A."/>
            <person name="Onlamun T."/>
            <person name="Nurani R."/>
            <person name="Vong T.K."/>
            <person name="Alberti F."/>
            <person name="Greco C."/>
        </authorList>
    </citation>
    <scope>NUCLEOTIDE SEQUENCE [LARGE SCALE GENOMIC DNA]</scope>
    <source>
        <strain evidence="7">MFLUCC 19-0629</strain>
    </source>
</reference>
<feature type="transmembrane region" description="Helical" evidence="6">
    <location>
        <begin position="264"/>
        <end position="288"/>
    </location>
</feature>
<dbReference type="PANTHER" id="PTHR15549">
    <property type="entry name" value="PAIRED IMMUNOGLOBULIN-LIKE TYPE 2 RECEPTOR"/>
    <property type="match status" value="1"/>
</dbReference>
<dbReference type="GO" id="GO:0016020">
    <property type="term" value="C:membrane"/>
    <property type="evidence" value="ECO:0007669"/>
    <property type="project" value="UniProtKB-SubCell"/>
</dbReference>
<evidence type="ECO:0000313" key="7">
    <source>
        <dbReference type="EMBL" id="KAK6948624.1"/>
    </source>
</evidence>
<name>A0AAX6M851_9PEZI</name>
<feature type="region of interest" description="Disordered" evidence="5">
    <location>
        <begin position="292"/>
        <end position="505"/>
    </location>
</feature>
<keyword evidence="3 6" id="KW-1133">Transmembrane helix</keyword>
<dbReference type="EMBL" id="JBANMG010000010">
    <property type="protein sequence ID" value="KAK6948624.1"/>
    <property type="molecule type" value="Genomic_DNA"/>
</dbReference>
<evidence type="ECO:0000256" key="5">
    <source>
        <dbReference type="SAM" id="MobiDB-lite"/>
    </source>
</evidence>